<feature type="compositionally biased region" description="Polar residues" evidence="1">
    <location>
        <begin position="191"/>
        <end position="213"/>
    </location>
</feature>
<organism evidence="2 3">
    <name type="scientific">Orbilia blumenaviensis</name>
    <dbReference type="NCBI Taxonomy" id="1796055"/>
    <lineage>
        <taxon>Eukaryota</taxon>
        <taxon>Fungi</taxon>
        <taxon>Dikarya</taxon>
        <taxon>Ascomycota</taxon>
        <taxon>Pezizomycotina</taxon>
        <taxon>Orbiliomycetes</taxon>
        <taxon>Orbiliales</taxon>
        <taxon>Orbiliaceae</taxon>
        <taxon>Orbilia</taxon>
    </lineage>
</organism>
<comment type="caution">
    <text evidence="2">The sequence shown here is derived from an EMBL/GenBank/DDBJ whole genome shotgun (WGS) entry which is preliminary data.</text>
</comment>
<protein>
    <submittedName>
        <fullName evidence="2">Uncharacterized protein</fullName>
    </submittedName>
</protein>
<gene>
    <name evidence="2" type="ORF">TWF730_001877</name>
</gene>
<sequence length="513" mass="58006">MFLKPNRTSCKANPAMTSQLAALGTRTPRIRYTPPTLPPLPISKPGRDPLLDMDYLWEHYPECYRTAHLLYQPLIRTLIGFCPEIDWSKLTYWINHYKSRRRSRDFKSYLRVEDTESFIDYMLKYHPVKKLGDMAKVLDGPMLDGDLKVYFAKWDAILIKERARREVARLSQRQSSSSILSISTIAPPITNESKGQKQPPSAACQSAEGSSRPPSAEVVKKEERFELPEKRRLLITKFVEEGIERVTRAMIAIHKTLYGERPIPLSDCEDSDGLEQSTLVGIPLQPQTPAGEPDFGVPSAFDRENRVNLSTVVESEVTPKKLNCLPLSSQTTETDNSSSPSKPLSPQDKEAMRQYLAAHDKFKECIRAATKHVDGTSSQQSITTSFQQRLSEVKRPYSAFYLKGDYVSVASTTENPRLWQPKPVSPQTQAKLHSMGQYPVAGENNAQPTYDPLHPYATLPRANNAGTAGNIMHYVFDHAIPIGIETTPHIAMFANQRREKEREDSDTKLRRCV</sequence>
<evidence type="ECO:0000313" key="3">
    <source>
        <dbReference type="Proteomes" id="UP001373714"/>
    </source>
</evidence>
<proteinExistence type="predicted"/>
<dbReference type="AlphaFoldDB" id="A0AAV9UGG1"/>
<accession>A0AAV9UGG1</accession>
<evidence type="ECO:0000313" key="2">
    <source>
        <dbReference type="EMBL" id="KAK6340106.1"/>
    </source>
</evidence>
<feature type="region of interest" description="Disordered" evidence="1">
    <location>
        <begin position="323"/>
        <end position="351"/>
    </location>
</feature>
<dbReference type="EMBL" id="JAVHNS010000011">
    <property type="protein sequence ID" value="KAK6340106.1"/>
    <property type="molecule type" value="Genomic_DNA"/>
</dbReference>
<reference evidence="2 3" key="1">
    <citation type="submission" date="2019-10" db="EMBL/GenBank/DDBJ databases">
        <authorList>
            <person name="Palmer J.M."/>
        </authorList>
    </citation>
    <scope>NUCLEOTIDE SEQUENCE [LARGE SCALE GENOMIC DNA]</scope>
    <source>
        <strain evidence="2 3">TWF730</strain>
    </source>
</reference>
<name>A0AAV9UGG1_9PEZI</name>
<dbReference type="Proteomes" id="UP001373714">
    <property type="component" value="Unassembled WGS sequence"/>
</dbReference>
<feature type="region of interest" description="Disordered" evidence="1">
    <location>
        <begin position="189"/>
        <end position="222"/>
    </location>
</feature>
<keyword evidence="3" id="KW-1185">Reference proteome</keyword>
<evidence type="ECO:0000256" key="1">
    <source>
        <dbReference type="SAM" id="MobiDB-lite"/>
    </source>
</evidence>
<feature type="compositionally biased region" description="Polar residues" evidence="1">
    <location>
        <begin position="326"/>
        <end position="344"/>
    </location>
</feature>